<dbReference type="RefSeq" id="XP_018984399.1">
    <property type="nucleotide sequence ID" value="XM_019129192.1"/>
</dbReference>
<dbReference type="AlphaFoldDB" id="A0A1E3QN19"/>
<dbReference type="GeneID" id="30147045"/>
<dbReference type="EMBL" id="KV454433">
    <property type="protein sequence ID" value="ODQ79071.1"/>
    <property type="molecule type" value="Genomic_DNA"/>
</dbReference>
<keyword evidence="3" id="KW-1185">Reference proteome</keyword>
<feature type="compositionally biased region" description="Polar residues" evidence="1">
    <location>
        <begin position="32"/>
        <end position="45"/>
    </location>
</feature>
<dbReference type="Proteomes" id="UP000094336">
    <property type="component" value="Unassembled WGS sequence"/>
</dbReference>
<evidence type="ECO:0000313" key="2">
    <source>
        <dbReference type="EMBL" id="ODQ79071.1"/>
    </source>
</evidence>
<protein>
    <submittedName>
        <fullName evidence="2">Uncharacterized protein</fullName>
    </submittedName>
</protein>
<accession>A0A1E3QN19</accession>
<organism evidence="2 3">
    <name type="scientific">Babjeviella inositovora NRRL Y-12698</name>
    <dbReference type="NCBI Taxonomy" id="984486"/>
    <lineage>
        <taxon>Eukaryota</taxon>
        <taxon>Fungi</taxon>
        <taxon>Dikarya</taxon>
        <taxon>Ascomycota</taxon>
        <taxon>Saccharomycotina</taxon>
        <taxon>Pichiomycetes</taxon>
        <taxon>Serinales incertae sedis</taxon>
        <taxon>Babjeviella</taxon>
    </lineage>
</organism>
<feature type="region of interest" description="Disordered" evidence="1">
    <location>
        <begin position="15"/>
        <end position="45"/>
    </location>
</feature>
<proteinExistence type="predicted"/>
<reference evidence="3" key="1">
    <citation type="submission" date="2016-05" db="EMBL/GenBank/DDBJ databases">
        <title>Comparative genomics of biotechnologically important yeasts.</title>
        <authorList>
            <consortium name="DOE Joint Genome Institute"/>
            <person name="Riley R."/>
            <person name="Haridas S."/>
            <person name="Wolfe K.H."/>
            <person name="Lopes M.R."/>
            <person name="Hittinger C.T."/>
            <person name="Goker M."/>
            <person name="Salamov A."/>
            <person name="Wisecaver J."/>
            <person name="Long T.M."/>
            <person name="Aerts A.L."/>
            <person name="Barry K."/>
            <person name="Choi C."/>
            <person name="Clum A."/>
            <person name="Coughlan A.Y."/>
            <person name="Deshpande S."/>
            <person name="Douglass A.P."/>
            <person name="Hanson S.J."/>
            <person name="Klenk H.-P."/>
            <person name="Labutti K."/>
            <person name="Lapidus A."/>
            <person name="Lindquist E."/>
            <person name="Lipzen A."/>
            <person name="Meier-Kolthoff J.P."/>
            <person name="Ohm R.A."/>
            <person name="Otillar R.P."/>
            <person name="Pangilinan J."/>
            <person name="Peng Y."/>
            <person name="Rokas A."/>
            <person name="Rosa C.A."/>
            <person name="Scheuner C."/>
            <person name="Sibirny A.A."/>
            <person name="Slot J.C."/>
            <person name="Stielow J.B."/>
            <person name="Sun H."/>
            <person name="Kurtzman C.P."/>
            <person name="Blackwell M."/>
            <person name="Grigoriev I.V."/>
            <person name="Jeffries T.W."/>
        </authorList>
    </citation>
    <scope>NUCLEOTIDE SEQUENCE [LARGE SCALE GENOMIC DNA]</scope>
    <source>
        <strain evidence="3">NRRL Y-12698</strain>
    </source>
</reference>
<evidence type="ECO:0000256" key="1">
    <source>
        <dbReference type="SAM" id="MobiDB-lite"/>
    </source>
</evidence>
<sequence length="62" mass="6707">MSVLGGHYLSFPSVSTVDSIGTNNRKEALPPQQGNNFDINMSRRPNSLESLLPGLASEMGHH</sequence>
<evidence type="ECO:0000313" key="3">
    <source>
        <dbReference type="Proteomes" id="UP000094336"/>
    </source>
</evidence>
<gene>
    <name evidence="2" type="ORF">BABINDRAFT_162141</name>
</gene>
<name>A0A1E3QN19_9ASCO</name>